<protein>
    <recommendedName>
        <fullName evidence="8">Palmitoyltransferase</fullName>
        <ecNumber evidence="8">2.3.1.225</ecNumber>
    </recommendedName>
</protein>
<feature type="transmembrane region" description="Helical" evidence="8">
    <location>
        <begin position="26"/>
        <end position="44"/>
    </location>
</feature>
<keyword evidence="4 8" id="KW-1133">Transmembrane helix</keyword>
<evidence type="ECO:0000313" key="10">
    <source>
        <dbReference type="EMBL" id="GIY64789.1"/>
    </source>
</evidence>
<feature type="transmembrane region" description="Helical" evidence="8">
    <location>
        <begin position="56"/>
        <end position="77"/>
    </location>
</feature>
<evidence type="ECO:0000259" key="9">
    <source>
        <dbReference type="Pfam" id="PF01529"/>
    </source>
</evidence>
<accession>A0AAV4V547</accession>
<dbReference type="InterPro" id="IPR001594">
    <property type="entry name" value="Palmitoyltrfase_DHHC"/>
</dbReference>
<evidence type="ECO:0000313" key="11">
    <source>
        <dbReference type="Proteomes" id="UP001054837"/>
    </source>
</evidence>
<dbReference type="InterPro" id="IPR039859">
    <property type="entry name" value="PFA4/ZDH16/20/ERF2-like"/>
</dbReference>
<comment type="domain">
    <text evidence="8">The DHHC domain is required for palmitoyltransferase activity.</text>
</comment>
<comment type="caution">
    <text evidence="10">The sequence shown here is derived from an EMBL/GenBank/DDBJ whole genome shotgun (WGS) entry which is preliminary data.</text>
</comment>
<dbReference type="Proteomes" id="UP001054837">
    <property type="component" value="Unassembled WGS sequence"/>
</dbReference>
<feature type="transmembrane region" description="Helical" evidence="8">
    <location>
        <begin position="143"/>
        <end position="160"/>
    </location>
</feature>
<evidence type="ECO:0000256" key="6">
    <source>
        <dbReference type="ARBA" id="ARBA00023315"/>
    </source>
</evidence>
<gene>
    <name evidence="10" type="ORF">CDAR_303101</name>
</gene>
<evidence type="ECO:0000256" key="4">
    <source>
        <dbReference type="ARBA" id="ARBA00022989"/>
    </source>
</evidence>
<name>A0AAV4V547_9ARAC</name>
<feature type="transmembrane region" description="Helical" evidence="8">
    <location>
        <begin position="172"/>
        <end position="189"/>
    </location>
</feature>
<evidence type="ECO:0000256" key="7">
    <source>
        <dbReference type="ARBA" id="ARBA00038298"/>
    </source>
</evidence>
<evidence type="ECO:0000256" key="2">
    <source>
        <dbReference type="ARBA" id="ARBA00022679"/>
    </source>
</evidence>
<dbReference type="PANTHER" id="PTHR22883">
    <property type="entry name" value="ZINC FINGER DHHC DOMAIN CONTAINING PROTEIN"/>
    <property type="match status" value="1"/>
</dbReference>
<keyword evidence="6 8" id="KW-0012">Acyltransferase</keyword>
<evidence type="ECO:0000256" key="1">
    <source>
        <dbReference type="ARBA" id="ARBA00004141"/>
    </source>
</evidence>
<feature type="domain" description="Palmitoyltransferase DHHC" evidence="9">
    <location>
        <begin position="97"/>
        <end position="179"/>
    </location>
</feature>
<sequence length="252" mass="30197">MDNDQEFILPFSEKNLLPKNKLDRGLFVFISVVIPSLTLWELWVLLDKYPELNVLFYTHLISLCFFIINVIGNLFYLQRVDSSGKRKKNVLFTSDQNWKYCHFCQINSPPRSYHCPICDECILKRDQHCMFAGCCVGFYNHRYYLMAVVYVMISSLYVSILQWPHVIESVGGYHWLTLICIIHQFRRILHRVKIWSTRMERGARLKNVLDEYLNENKYDLHRHPVKQRRCHHALYRSPRHRRNTIQEEVNSG</sequence>
<keyword evidence="11" id="KW-1185">Reference proteome</keyword>
<comment type="catalytic activity">
    <reaction evidence="8">
        <text>L-cysteinyl-[protein] + hexadecanoyl-CoA = S-hexadecanoyl-L-cysteinyl-[protein] + CoA</text>
        <dbReference type="Rhea" id="RHEA:36683"/>
        <dbReference type="Rhea" id="RHEA-COMP:10131"/>
        <dbReference type="Rhea" id="RHEA-COMP:11032"/>
        <dbReference type="ChEBI" id="CHEBI:29950"/>
        <dbReference type="ChEBI" id="CHEBI:57287"/>
        <dbReference type="ChEBI" id="CHEBI:57379"/>
        <dbReference type="ChEBI" id="CHEBI:74151"/>
        <dbReference type="EC" id="2.3.1.225"/>
    </reaction>
</comment>
<proteinExistence type="inferred from homology"/>
<dbReference type="GO" id="GO:0019706">
    <property type="term" value="F:protein-cysteine S-palmitoyltransferase activity"/>
    <property type="evidence" value="ECO:0007669"/>
    <property type="project" value="UniProtKB-EC"/>
</dbReference>
<dbReference type="Pfam" id="PF01529">
    <property type="entry name" value="DHHC"/>
    <property type="match status" value="1"/>
</dbReference>
<keyword evidence="2 8" id="KW-0808">Transferase</keyword>
<comment type="similarity">
    <text evidence="7">Belongs to the DHHC palmitoyltransferase family. PFA5 subfamily.</text>
</comment>
<dbReference type="EMBL" id="BPLQ01012350">
    <property type="protein sequence ID" value="GIY64789.1"/>
    <property type="molecule type" value="Genomic_DNA"/>
</dbReference>
<evidence type="ECO:0000256" key="5">
    <source>
        <dbReference type="ARBA" id="ARBA00023136"/>
    </source>
</evidence>
<dbReference type="PANTHER" id="PTHR22883:SF23">
    <property type="entry name" value="PALMITOYLTRANSFERASE ZDHHC6"/>
    <property type="match status" value="1"/>
</dbReference>
<keyword evidence="3 8" id="KW-0812">Transmembrane</keyword>
<dbReference type="PROSITE" id="PS50216">
    <property type="entry name" value="DHHC"/>
    <property type="match status" value="1"/>
</dbReference>
<keyword evidence="5 8" id="KW-0472">Membrane</keyword>
<dbReference type="AlphaFoldDB" id="A0AAV4V547"/>
<evidence type="ECO:0000256" key="8">
    <source>
        <dbReference type="RuleBase" id="RU079119"/>
    </source>
</evidence>
<dbReference type="GO" id="GO:0005783">
    <property type="term" value="C:endoplasmic reticulum"/>
    <property type="evidence" value="ECO:0007669"/>
    <property type="project" value="TreeGrafter"/>
</dbReference>
<dbReference type="EC" id="2.3.1.225" evidence="8"/>
<evidence type="ECO:0000256" key="3">
    <source>
        <dbReference type="ARBA" id="ARBA00022692"/>
    </source>
</evidence>
<dbReference type="GO" id="GO:0006612">
    <property type="term" value="P:protein targeting to membrane"/>
    <property type="evidence" value="ECO:0007669"/>
    <property type="project" value="TreeGrafter"/>
</dbReference>
<dbReference type="GO" id="GO:0016020">
    <property type="term" value="C:membrane"/>
    <property type="evidence" value="ECO:0007669"/>
    <property type="project" value="UniProtKB-SubCell"/>
</dbReference>
<comment type="subcellular location">
    <subcellularLocation>
        <location evidence="1">Membrane</location>
        <topology evidence="1">Multi-pass membrane protein</topology>
    </subcellularLocation>
</comment>
<organism evidence="10 11">
    <name type="scientific">Caerostris darwini</name>
    <dbReference type="NCBI Taxonomy" id="1538125"/>
    <lineage>
        <taxon>Eukaryota</taxon>
        <taxon>Metazoa</taxon>
        <taxon>Ecdysozoa</taxon>
        <taxon>Arthropoda</taxon>
        <taxon>Chelicerata</taxon>
        <taxon>Arachnida</taxon>
        <taxon>Araneae</taxon>
        <taxon>Araneomorphae</taxon>
        <taxon>Entelegynae</taxon>
        <taxon>Araneoidea</taxon>
        <taxon>Araneidae</taxon>
        <taxon>Caerostris</taxon>
    </lineage>
</organism>
<dbReference type="GO" id="GO:0005794">
    <property type="term" value="C:Golgi apparatus"/>
    <property type="evidence" value="ECO:0007669"/>
    <property type="project" value="TreeGrafter"/>
</dbReference>
<reference evidence="10 11" key="1">
    <citation type="submission" date="2021-06" db="EMBL/GenBank/DDBJ databases">
        <title>Caerostris darwini draft genome.</title>
        <authorList>
            <person name="Kono N."/>
            <person name="Arakawa K."/>
        </authorList>
    </citation>
    <scope>NUCLEOTIDE SEQUENCE [LARGE SCALE GENOMIC DNA]</scope>
</reference>